<sequence length="151" mass="17193">MFKLETNFNENKIHQYIEKRIEQRIAEIIEFLRVKGIEYTTKARTKVLAENPYTNRTFNLVSSVGFAIVRKSVVLESYFPLLKTGTEGQKKGELTAEKAAKDYSGSDDVALVLVAGEDYASYVQDNHDFDVTKMASIAFANNLRSLWRGKE</sequence>
<dbReference type="EMBL" id="JBBEUB010000009">
    <property type="protein sequence ID" value="MEJ2905090.1"/>
    <property type="molecule type" value="Genomic_DNA"/>
</dbReference>
<dbReference type="RefSeq" id="WP_337717603.1">
    <property type="nucleotide sequence ID" value="NZ_JBBEUB010000009.1"/>
</dbReference>
<proteinExistence type="predicted"/>
<keyword evidence="2" id="KW-1185">Reference proteome</keyword>
<name>A0ABU8NS51_9SPHI</name>
<protein>
    <submittedName>
        <fullName evidence="1">Uncharacterized protein</fullName>
    </submittedName>
</protein>
<evidence type="ECO:0000313" key="2">
    <source>
        <dbReference type="Proteomes" id="UP001378956"/>
    </source>
</evidence>
<gene>
    <name evidence="1" type="ORF">WAE58_21775</name>
</gene>
<dbReference type="Proteomes" id="UP001378956">
    <property type="component" value="Unassembled WGS sequence"/>
</dbReference>
<reference evidence="1 2" key="1">
    <citation type="submission" date="2024-03" db="EMBL/GenBank/DDBJ databases">
        <title>Sequence of Lycoming College Course Isolates.</title>
        <authorList>
            <person name="Plotts O."/>
            <person name="Newman J."/>
        </authorList>
    </citation>
    <scope>NUCLEOTIDE SEQUENCE [LARGE SCALE GENOMIC DNA]</scope>
    <source>
        <strain evidence="1 2">CJB-3</strain>
    </source>
</reference>
<accession>A0ABU8NS51</accession>
<evidence type="ECO:0000313" key="1">
    <source>
        <dbReference type="EMBL" id="MEJ2905090.1"/>
    </source>
</evidence>
<organism evidence="1 2">
    <name type="scientific">Pedobacter panaciterrae</name>
    <dbReference type="NCBI Taxonomy" id="363849"/>
    <lineage>
        <taxon>Bacteria</taxon>
        <taxon>Pseudomonadati</taxon>
        <taxon>Bacteroidota</taxon>
        <taxon>Sphingobacteriia</taxon>
        <taxon>Sphingobacteriales</taxon>
        <taxon>Sphingobacteriaceae</taxon>
        <taxon>Pedobacter</taxon>
    </lineage>
</organism>
<comment type="caution">
    <text evidence="1">The sequence shown here is derived from an EMBL/GenBank/DDBJ whole genome shotgun (WGS) entry which is preliminary data.</text>
</comment>